<evidence type="ECO:0000313" key="6">
    <source>
        <dbReference type="Proteomes" id="UP000799118"/>
    </source>
</evidence>
<dbReference type="AlphaFoldDB" id="A0A6A4HKR3"/>
<dbReference type="InterPro" id="IPR009071">
    <property type="entry name" value="HMG_box_dom"/>
</dbReference>
<dbReference type="SMART" id="SM00398">
    <property type="entry name" value="HMG"/>
    <property type="match status" value="1"/>
</dbReference>
<evidence type="ECO:0000256" key="3">
    <source>
        <dbReference type="SAM" id="MobiDB-lite"/>
    </source>
</evidence>
<dbReference type="InterPro" id="IPR050342">
    <property type="entry name" value="HMGB"/>
</dbReference>
<protein>
    <recommendedName>
        <fullName evidence="4">HMG box domain-containing protein</fullName>
    </recommendedName>
</protein>
<name>A0A6A4HKR3_9AGAR</name>
<feature type="domain" description="HMG box" evidence="4">
    <location>
        <begin position="73"/>
        <end position="119"/>
    </location>
</feature>
<proteinExistence type="predicted"/>
<dbReference type="GO" id="GO:0003677">
    <property type="term" value="F:DNA binding"/>
    <property type="evidence" value="ECO:0007669"/>
    <property type="project" value="UniProtKB-UniRule"/>
</dbReference>
<evidence type="ECO:0000256" key="1">
    <source>
        <dbReference type="ARBA" id="ARBA00023125"/>
    </source>
</evidence>
<evidence type="ECO:0000256" key="2">
    <source>
        <dbReference type="PROSITE-ProRule" id="PRU00267"/>
    </source>
</evidence>
<feature type="DNA-binding region" description="HMG box" evidence="2">
    <location>
        <begin position="73"/>
        <end position="119"/>
    </location>
</feature>
<sequence length="182" mass="21044">MAPPNIEDLRSQYEESILVVAQSMRNAAEAAEAFAQALGHAPVMNGKEKRKEEEEETTVNGKRKRTKKDPNAPKRPASSFIIFQNEIRQQVKEAHPDLPSTELRKLLADKWNNLPTGAKASIRTWRTSSRIITVRKKPRMPLARLRRSRLQMLLLLLSPLRRRRANRENLLLRPASLRNLWR</sequence>
<dbReference type="Proteomes" id="UP000799118">
    <property type="component" value="Unassembled WGS sequence"/>
</dbReference>
<dbReference type="Gene3D" id="1.10.30.10">
    <property type="entry name" value="High mobility group box domain"/>
    <property type="match status" value="1"/>
</dbReference>
<keyword evidence="1 2" id="KW-0238">DNA-binding</keyword>
<gene>
    <name evidence="5" type="ORF">BT96DRAFT_39347</name>
</gene>
<organism evidence="5 6">
    <name type="scientific">Gymnopus androsaceus JB14</name>
    <dbReference type="NCBI Taxonomy" id="1447944"/>
    <lineage>
        <taxon>Eukaryota</taxon>
        <taxon>Fungi</taxon>
        <taxon>Dikarya</taxon>
        <taxon>Basidiomycota</taxon>
        <taxon>Agaricomycotina</taxon>
        <taxon>Agaricomycetes</taxon>
        <taxon>Agaricomycetidae</taxon>
        <taxon>Agaricales</taxon>
        <taxon>Marasmiineae</taxon>
        <taxon>Omphalotaceae</taxon>
        <taxon>Gymnopus</taxon>
    </lineage>
</organism>
<evidence type="ECO:0000313" key="5">
    <source>
        <dbReference type="EMBL" id="KAE9398290.1"/>
    </source>
</evidence>
<keyword evidence="6" id="KW-1185">Reference proteome</keyword>
<evidence type="ECO:0000259" key="4">
    <source>
        <dbReference type="PROSITE" id="PS50118"/>
    </source>
</evidence>
<dbReference type="SUPFAM" id="SSF47095">
    <property type="entry name" value="HMG-box"/>
    <property type="match status" value="1"/>
</dbReference>
<reference evidence="5" key="1">
    <citation type="journal article" date="2019" name="Environ. Microbiol.">
        <title>Fungal ecological strategies reflected in gene transcription - a case study of two litter decomposers.</title>
        <authorList>
            <person name="Barbi F."/>
            <person name="Kohler A."/>
            <person name="Barry K."/>
            <person name="Baskaran P."/>
            <person name="Daum C."/>
            <person name="Fauchery L."/>
            <person name="Ihrmark K."/>
            <person name="Kuo A."/>
            <person name="LaButti K."/>
            <person name="Lipzen A."/>
            <person name="Morin E."/>
            <person name="Grigoriev I.V."/>
            <person name="Henrissat B."/>
            <person name="Lindahl B."/>
            <person name="Martin F."/>
        </authorList>
    </citation>
    <scope>NUCLEOTIDE SEQUENCE</scope>
    <source>
        <strain evidence="5">JB14</strain>
    </source>
</reference>
<dbReference type="OrthoDB" id="1919336at2759"/>
<dbReference type="PANTHER" id="PTHR48112">
    <property type="entry name" value="HIGH MOBILITY GROUP PROTEIN DSP1"/>
    <property type="match status" value="1"/>
</dbReference>
<accession>A0A6A4HKR3</accession>
<feature type="region of interest" description="Disordered" evidence="3">
    <location>
        <begin position="39"/>
        <end position="77"/>
    </location>
</feature>
<dbReference type="EMBL" id="ML769485">
    <property type="protein sequence ID" value="KAE9398290.1"/>
    <property type="molecule type" value="Genomic_DNA"/>
</dbReference>
<dbReference type="PROSITE" id="PS50118">
    <property type="entry name" value="HMG_BOX_2"/>
    <property type="match status" value="1"/>
</dbReference>
<keyword evidence="2" id="KW-0539">Nucleus</keyword>
<dbReference type="GO" id="GO:0005634">
    <property type="term" value="C:nucleus"/>
    <property type="evidence" value="ECO:0007669"/>
    <property type="project" value="UniProtKB-UniRule"/>
</dbReference>
<dbReference type="InterPro" id="IPR036910">
    <property type="entry name" value="HMG_box_dom_sf"/>
</dbReference>
<dbReference type="Pfam" id="PF00505">
    <property type="entry name" value="HMG_box"/>
    <property type="match status" value="1"/>
</dbReference>